<evidence type="ECO:0000256" key="1">
    <source>
        <dbReference type="SAM" id="MobiDB-lite"/>
    </source>
</evidence>
<organism evidence="2 3">
    <name type="scientific">Zymoseptoria brevis</name>
    <dbReference type="NCBI Taxonomy" id="1047168"/>
    <lineage>
        <taxon>Eukaryota</taxon>
        <taxon>Fungi</taxon>
        <taxon>Dikarya</taxon>
        <taxon>Ascomycota</taxon>
        <taxon>Pezizomycotina</taxon>
        <taxon>Dothideomycetes</taxon>
        <taxon>Dothideomycetidae</taxon>
        <taxon>Mycosphaerellales</taxon>
        <taxon>Mycosphaerellaceae</taxon>
        <taxon>Zymoseptoria</taxon>
    </lineage>
</organism>
<evidence type="ECO:0000313" key="2">
    <source>
        <dbReference type="EMBL" id="KJX94668.1"/>
    </source>
</evidence>
<dbReference type="STRING" id="1047168.A0A0F4GB99"/>
<gene>
    <name evidence="2" type="ORF">TI39_contig4167g00006</name>
</gene>
<feature type="non-terminal residue" evidence="2">
    <location>
        <position position="306"/>
    </location>
</feature>
<proteinExistence type="predicted"/>
<accession>A0A0F4GB99</accession>
<dbReference type="EMBL" id="LAFY01004126">
    <property type="protein sequence ID" value="KJX94668.1"/>
    <property type="molecule type" value="Genomic_DNA"/>
</dbReference>
<evidence type="ECO:0000313" key="3">
    <source>
        <dbReference type="Proteomes" id="UP000033647"/>
    </source>
</evidence>
<protein>
    <submittedName>
        <fullName evidence="2">Uncharacterized protein</fullName>
    </submittedName>
</protein>
<reference evidence="2 3" key="1">
    <citation type="submission" date="2015-03" db="EMBL/GenBank/DDBJ databases">
        <title>RNA-seq based gene annotation and comparative genomics of four Zymoseptoria species reveal species-specific pathogenicity related genes and transposable element activity.</title>
        <authorList>
            <person name="Grandaubert J."/>
            <person name="Bhattacharyya A."/>
            <person name="Stukenbrock E.H."/>
        </authorList>
    </citation>
    <scope>NUCLEOTIDE SEQUENCE [LARGE SCALE GENOMIC DNA]</scope>
    <source>
        <strain evidence="2 3">Zb18110</strain>
    </source>
</reference>
<feature type="compositionally biased region" description="Polar residues" evidence="1">
    <location>
        <begin position="137"/>
        <end position="167"/>
    </location>
</feature>
<comment type="caution">
    <text evidence="2">The sequence shown here is derived from an EMBL/GenBank/DDBJ whole genome shotgun (WGS) entry which is preliminary data.</text>
</comment>
<dbReference type="AlphaFoldDB" id="A0A0F4GB99"/>
<name>A0A0F4GB99_9PEZI</name>
<dbReference type="Proteomes" id="UP000033647">
    <property type="component" value="Unassembled WGS sequence"/>
</dbReference>
<feature type="region of interest" description="Disordered" evidence="1">
    <location>
        <begin position="1"/>
        <end position="247"/>
    </location>
</feature>
<sequence length="306" mass="32588">MFTTSSAGKKRSRVDDDEATLQSFSSPLEKRSRPTANASGAPSPWLHRYHDSVLSTPTLSRSSTLGIPRSPPKYDSEDDENSSEISEPGSPQDISMSSDDEADAEGQVDSNDHYSLHPPRQHDEATFSALPPDGLYRTSSNGAITRSDSPNPWPSGSSLPRTRQTARVPTPIFPLRTKSTTTTTSPGGVRAHVRQRHPQEISHAPFSSQDPPSTRSTSHLSVPSPILESADFPTPPPSAAEAAGSQLSQLSVSDVDMLDPGVPVIAIERVGSPEFAGRGHGLQVGGGEQGGIVVRRQRMRSGALNG</sequence>
<feature type="compositionally biased region" description="Low complexity" evidence="1">
    <location>
        <begin position="52"/>
        <end position="65"/>
    </location>
</feature>
<keyword evidence="3" id="KW-1185">Reference proteome</keyword>
<feature type="compositionally biased region" description="Basic and acidic residues" evidence="1">
    <location>
        <begin position="110"/>
        <end position="125"/>
    </location>
</feature>
<dbReference type="OrthoDB" id="2446291at2759"/>
<feature type="compositionally biased region" description="Polar residues" evidence="1">
    <location>
        <begin position="205"/>
        <end position="221"/>
    </location>
</feature>